<comment type="caution">
    <text evidence="1">The sequence shown here is derived from an EMBL/GenBank/DDBJ whole genome shotgun (WGS) entry which is preliminary data.</text>
</comment>
<dbReference type="EMBL" id="JBEPAZ010000093">
    <property type="protein sequence ID" value="MER6434253.1"/>
    <property type="molecule type" value="Genomic_DNA"/>
</dbReference>
<evidence type="ECO:0000313" key="2">
    <source>
        <dbReference type="Proteomes" id="UP001470023"/>
    </source>
</evidence>
<name>A0ABV1UKJ0_9ACTN</name>
<keyword evidence="2" id="KW-1185">Reference proteome</keyword>
<reference evidence="1 2" key="1">
    <citation type="submission" date="2024-06" db="EMBL/GenBank/DDBJ databases">
        <title>The Natural Products Discovery Center: Release of the First 8490 Sequenced Strains for Exploring Actinobacteria Biosynthetic Diversity.</title>
        <authorList>
            <person name="Kalkreuter E."/>
            <person name="Kautsar S.A."/>
            <person name="Yang D."/>
            <person name="Bader C.D."/>
            <person name="Teijaro C.N."/>
            <person name="Fluegel L."/>
            <person name="Davis C.M."/>
            <person name="Simpson J.R."/>
            <person name="Lauterbach L."/>
            <person name="Steele A.D."/>
            <person name="Gui C."/>
            <person name="Meng S."/>
            <person name="Li G."/>
            <person name="Viehrig K."/>
            <person name="Ye F."/>
            <person name="Su P."/>
            <person name="Kiefer A.F."/>
            <person name="Nichols A."/>
            <person name="Cepeda A.J."/>
            <person name="Yan W."/>
            <person name="Fan B."/>
            <person name="Jiang Y."/>
            <person name="Adhikari A."/>
            <person name="Zheng C.-J."/>
            <person name="Schuster L."/>
            <person name="Cowan T.M."/>
            <person name="Smanski M.J."/>
            <person name="Chevrette M.G."/>
            <person name="De Carvalho L.P.S."/>
            <person name="Shen B."/>
        </authorList>
    </citation>
    <scope>NUCLEOTIDE SEQUENCE [LARGE SCALE GENOMIC DNA]</scope>
    <source>
        <strain evidence="1 2">NPDC001166</strain>
    </source>
</reference>
<evidence type="ECO:0000313" key="1">
    <source>
        <dbReference type="EMBL" id="MER6434253.1"/>
    </source>
</evidence>
<proteinExistence type="predicted"/>
<protein>
    <submittedName>
        <fullName evidence="1">Uncharacterized protein</fullName>
    </submittedName>
</protein>
<gene>
    <name evidence="1" type="ORF">ABT272_42295</name>
</gene>
<sequence length="71" mass="7888">MLTVALDRELHTPASAEAWAAHMPAWHQAPARSLDAFVAANAVKWGEIAAREDWARGLCRSARLWAAHRSR</sequence>
<dbReference type="RefSeq" id="WP_352066114.1">
    <property type="nucleotide sequence ID" value="NZ_JBEPAZ010000093.1"/>
</dbReference>
<dbReference type="Proteomes" id="UP001470023">
    <property type="component" value="Unassembled WGS sequence"/>
</dbReference>
<accession>A0ABV1UKJ0</accession>
<organism evidence="1 2">
    <name type="scientific">Streptomyces sp. 900105245</name>
    <dbReference type="NCBI Taxonomy" id="3154379"/>
    <lineage>
        <taxon>Bacteria</taxon>
        <taxon>Bacillati</taxon>
        <taxon>Actinomycetota</taxon>
        <taxon>Actinomycetes</taxon>
        <taxon>Kitasatosporales</taxon>
        <taxon>Streptomycetaceae</taxon>
        <taxon>Streptomyces</taxon>
    </lineage>
</organism>